<comment type="pathway">
    <text evidence="2">Glycolipid biosynthesis; glycosylphosphatidylinositol-anchor biosynthesis.</text>
</comment>
<evidence type="ECO:0000256" key="2">
    <source>
        <dbReference type="ARBA" id="ARBA00004687"/>
    </source>
</evidence>
<keyword evidence="12" id="KW-1185">Reference proteome</keyword>
<feature type="transmembrane region" description="Helical" evidence="10">
    <location>
        <begin position="150"/>
        <end position="172"/>
    </location>
</feature>
<dbReference type="PANTHER" id="PTHR12468">
    <property type="entry name" value="GPI MANNOSYLTRANSFERASE 2"/>
    <property type="match status" value="1"/>
</dbReference>
<feature type="transmembrane region" description="Helical" evidence="10">
    <location>
        <begin position="24"/>
        <end position="49"/>
    </location>
</feature>
<dbReference type="GO" id="GO:0016020">
    <property type="term" value="C:membrane"/>
    <property type="evidence" value="ECO:0007669"/>
    <property type="project" value="GOC"/>
</dbReference>
<keyword evidence="4" id="KW-0328">Glycosyltransferase</keyword>
<name>A0A0B2A4L0_9MICO</name>
<feature type="transmembrane region" description="Helical" evidence="10">
    <location>
        <begin position="309"/>
        <end position="328"/>
    </location>
</feature>
<gene>
    <name evidence="11" type="ORF">LK09_05300</name>
</gene>
<evidence type="ECO:0000256" key="10">
    <source>
        <dbReference type="SAM" id="Phobius"/>
    </source>
</evidence>
<keyword evidence="7" id="KW-0256">Endoplasmic reticulum</keyword>
<dbReference type="UniPathway" id="UPA00196"/>
<evidence type="ECO:0000313" key="11">
    <source>
        <dbReference type="EMBL" id="KHK98419.1"/>
    </source>
</evidence>
<organism evidence="11 12">
    <name type="scientific">Microbacterium mangrovi</name>
    <dbReference type="NCBI Taxonomy" id="1348253"/>
    <lineage>
        <taxon>Bacteria</taxon>
        <taxon>Bacillati</taxon>
        <taxon>Actinomycetota</taxon>
        <taxon>Actinomycetes</taxon>
        <taxon>Micrococcales</taxon>
        <taxon>Microbacteriaceae</taxon>
        <taxon>Microbacterium</taxon>
    </lineage>
</organism>
<dbReference type="GO" id="GO:0006506">
    <property type="term" value="P:GPI anchor biosynthetic process"/>
    <property type="evidence" value="ECO:0007669"/>
    <property type="project" value="UniProtKB-UniPathway"/>
</dbReference>
<evidence type="ECO:0000256" key="1">
    <source>
        <dbReference type="ARBA" id="ARBA00004477"/>
    </source>
</evidence>
<keyword evidence="5" id="KW-0808">Transferase</keyword>
<keyword evidence="9 10" id="KW-0472">Membrane</keyword>
<feature type="transmembrane region" description="Helical" evidence="10">
    <location>
        <begin position="192"/>
        <end position="222"/>
    </location>
</feature>
<dbReference type="GO" id="GO:0000009">
    <property type="term" value="F:alpha-1,6-mannosyltransferase activity"/>
    <property type="evidence" value="ECO:0007669"/>
    <property type="project" value="InterPro"/>
</dbReference>
<evidence type="ECO:0000313" key="12">
    <source>
        <dbReference type="Proteomes" id="UP000031030"/>
    </source>
</evidence>
<dbReference type="GO" id="GO:0004376">
    <property type="term" value="F:GPI mannosyltransferase activity"/>
    <property type="evidence" value="ECO:0007669"/>
    <property type="project" value="InterPro"/>
</dbReference>
<feature type="transmembrane region" description="Helical" evidence="10">
    <location>
        <begin position="116"/>
        <end position="138"/>
    </location>
</feature>
<feature type="transmembrane region" description="Helical" evidence="10">
    <location>
        <begin position="234"/>
        <end position="257"/>
    </location>
</feature>
<reference evidence="11 12" key="1">
    <citation type="submission" date="2014-11" db="EMBL/GenBank/DDBJ databases">
        <title>Genome sequence of Microbacterium mangrovi MUSC 115(T).</title>
        <authorList>
            <person name="Lee L.-H."/>
        </authorList>
    </citation>
    <scope>NUCLEOTIDE SEQUENCE [LARGE SCALE GENOMIC DNA]</scope>
    <source>
        <strain evidence="11 12">MUSC 115</strain>
    </source>
</reference>
<evidence type="ECO:0000256" key="9">
    <source>
        <dbReference type="ARBA" id="ARBA00023136"/>
    </source>
</evidence>
<sequence length="412" mass="45760">MTEVRALAPTLDGSRNARRRRLPAWAWIGVWYLLARGVTTLFFAGASLLSGPQSRLGDHPGVLRYLLAWDAVWYRRVAEHGYPATLPLTPHGEVAANTWAFMPLYPTLAKYLGMPLGAWGAGALVISLVAGYLTALVLHRIWLMKMDESAAMWAVVFFVSGPLAALFQIGYAESLGELFLVLILWGVLARRYAWLYLFIPLLAATRPLALPIALFLGLYGIWRVWRRRVEPLPAWELVNVCLLAVWAFIAGMAWQVIAGVVTGSSSAYVDTETAWRANWTHDIRASFAPFDGFVQGILLGVAHLHLPAVLGYVGLAVGVLAVGALLLFEPHVRRLGVELRLWSASYVLYLLAVFFPQSSLFRLLFPLSPLWGAAAVPRSRVWRIGVLVACLVLQALWIYDMYALGNTKWRVP</sequence>
<dbReference type="InterPro" id="IPR007315">
    <property type="entry name" value="PIG-V/Gpi18"/>
</dbReference>
<comment type="subcellular location">
    <subcellularLocation>
        <location evidence="1">Endoplasmic reticulum membrane</location>
        <topology evidence="1">Multi-pass membrane protein</topology>
    </subcellularLocation>
</comment>
<evidence type="ECO:0000256" key="3">
    <source>
        <dbReference type="ARBA" id="ARBA00022502"/>
    </source>
</evidence>
<evidence type="ECO:0000256" key="4">
    <source>
        <dbReference type="ARBA" id="ARBA00022676"/>
    </source>
</evidence>
<evidence type="ECO:0000256" key="5">
    <source>
        <dbReference type="ARBA" id="ARBA00022679"/>
    </source>
</evidence>
<keyword evidence="3" id="KW-0337">GPI-anchor biosynthesis</keyword>
<keyword evidence="8 10" id="KW-1133">Transmembrane helix</keyword>
<evidence type="ECO:0000256" key="6">
    <source>
        <dbReference type="ARBA" id="ARBA00022692"/>
    </source>
</evidence>
<comment type="caution">
    <text evidence="11">The sequence shown here is derived from an EMBL/GenBank/DDBJ whole genome shotgun (WGS) entry which is preliminary data.</text>
</comment>
<dbReference type="AlphaFoldDB" id="A0A0B2A4L0"/>
<evidence type="ECO:0000256" key="8">
    <source>
        <dbReference type="ARBA" id="ARBA00022989"/>
    </source>
</evidence>
<accession>A0A0B2A4L0</accession>
<dbReference type="Proteomes" id="UP000031030">
    <property type="component" value="Unassembled WGS sequence"/>
</dbReference>
<dbReference type="RefSeq" id="WP_039396890.1">
    <property type="nucleotide sequence ID" value="NZ_JTDK01000006.1"/>
</dbReference>
<dbReference type="GO" id="GO:0031501">
    <property type="term" value="C:mannosyltransferase complex"/>
    <property type="evidence" value="ECO:0007669"/>
    <property type="project" value="TreeGrafter"/>
</dbReference>
<protein>
    <submittedName>
        <fullName evidence="11">Membrane protein</fullName>
    </submittedName>
</protein>
<dbReference type="STRING" id="1348253.LK09_05300"/>
<dbReference type="EMBL" id="JTDK01000006">
    <property type="protein sequence ID" value="KHK98419.1"/>
    <property type="molecule type" value="Genomic_DNA"/>
</dbReference>
<proteinExistence type="predicted"/>
<dbReference type="PANTHER" id="PTHR12468:SF2">
    <property type="entry name" value="GPI MANNOSYLTRANSFERASE 2"/>
    <property type="match status" value="1"/>
</dbReference>
<keyword evidence="6 10" id="KW-0812">Transmembrane</keyword>
<feature type="transmembrane region" description="Helical" evidence="10">
    <location>
        <begin position="381"/>
        <end position="399"/>
    </location>
</feature>
<evidence type="ECO:0000256" key="7">
    <source>
        <dbReference type="ARBA" id="ARBA00022824"/>
    </source>
</evidence>
<feature type="transmembrane region" description="Helical" evidence="10">
    <location>
        <begin position="340"/>
        <end position="361"/>
    </location>
</feature>